<dbReference type="InterPro" id="IPR000014">
    <property type="entry name" value="PAS"/>
</dbReference>
<evidence type="ECO:0000313" key="5">
    <source>
        <dbReference type="Proteomes" id="UP000262004"/>
    </source>
</evidence>
<dbReference type="NCBIfam" id="TIGR00254">
    <property type="entry name" value="GGDEF"/>
    <property type="match status" value="1"/>
</dbReference>
<name>A0A2Z6DVL3_HYDTE</name>
<dbReference type="InterPro" id="IPR001633">
    <property type="entry name" value="EAL_dom"/>
</dbReference>
<dbReference type="InterPro" id="IPR050706">
    <property type="entry name" value="Cyclic-di-GMP_PDE-like"/>
</dbReference>
<dbReference type="OrthoDB" id="5293040at2"/>
<dbReference type="KEGG" id="htl:HPTL_0207"/>
<dbReference type="PROSITE" id="PS50112">
    <property type="entry name" value="PAS"/>
    <property type="match status" value="1"/>
</dbReference>
<feature type="domain" description="GGDEF" evidence="3">
    <location>
        <begin position="164"/>
        <end position="303"/>
    </location>
</feature>
<dbReference type="SMART" id="SM00052">
    <property type="entry name" value="EAL"/>
    <property type="match status" value="1"/>
</dbReference>
<feature type="domain" description="EAL" evidence="2">
    <location>
        <begin position="312"/>
        <end position="566"/>
    </location>
</feature>
<dbReference type="PANTHER" id="PTHR33121">
    <property type="entry name" value="CYCLIC DI-GMP PHOSPHODIESTERASE PDEF"/>
    <property type="match status" value="1"/>
</dbReference>
<accession>A0A2Z6DVL3</accession>
<dbReference type="AlphaFoldDB" id="A0A2Z6DVL3"/>
<protein>
    <submittedName>
        <fullName evidence="4">GGDEF/EAL/PAS-domain containing protein</fullName>
    </submittedName>
</protein>
<evidence type="ECO:0000259" key="1">
    <source>
        <dbReference type="PROSITE" id="PS50112"/>
    </source>
</evidence>
<gene>
    <name evidence="4" type="ORF">HPTL_0207</name>
</gene>
<dbReference type="InterPro" id="IPR035919">
    <property type="entry name" value="EAL_sf"/>
</dbReference>
<dbReference type="CDD" id="cd00130">
    <property type="entry name" value="PAS"/>
    <property type="match status" value="1"/>
</dbReference>
<proteinExistence type="predicted"/>
<dbReference type="Pfam" id="PF00563">
    <property type="entry name" value="EAL"/>
    <property type="match status" value="1"/>
</dbReference>
<sequence length="566" mass="61574">MIIFGIDAAQQHQTLAAFFSLPDNLALTLDAENRITAASAGLLALIGVDERGVLGQPFTALLFDADRSAVAARLQEAREQGETVRFSARLRCGDERFVGLAWSVIQAGSEGWLVLSAHEVGVNLDNAARLSPELTDRLTGLPALSLFLQRVDHGLQRLRRNPSARFAVVSLGLDRFHLVNHRFGYWAGDLLLTEVAHRLQRNVRPTDLVSRVGGDEFCVLLEDVRDVAAPLRVVQRWREQVAVPFRVGNHELSWGFSAGVAVVDQSALSGETSLSSEAILSEAQLAMREAKRQGGAATVISDPALHLTVQQQFETEAELRAAIEQDAFEPYYQPIVDLETRAVVGFEALVRWCHPRRGVLPPAAFLEVAETSGLIDAIGKQVIEKALATLRTWHEALGRATLTIAVNVSPRQLCAPGFVEWLLAAVTKCGVPPETVKVEITESAVLDQGEKTLAILSRLRGVGLQVMLDDFGTGFSSLSCLYQIPAQAIKIDRSFVAVIDTQRGYDFVRGVVDLAHALGLDVVCEGVETEAQHAQVKALGARWGQGYLYSRPVTSDQALAMLLCGQ</sequence>
<evidence type="ECO:0000259" key="2">
    <source>
        <dbReference type="PROSITE" id="PS50883"/>
    </source>
</evidence>
<dbReference type="SMART" id="SM00267">
    <property type="entry name" value="GGDEF"/>
    <property type="match status" value="1"/>
</dbReference>
<dbReference type="Gene3D" id="3.20.20.450">
    <property type="entry name" value="EAL domain"/>
    <property type="match status" value="1"/>
</dbReference>
<dbReference type="PROSITE" id="PS50883">
    <property type="entry name" value="EAL"/>
    <property type="match status" value="1"/>
</dbReference>
<dbReference type="GO" id="GO:0071111">
    <property type="term" value="F:cyclic-guanylate-specific phosphodiesterase activity"/>
    <property type="evidence" value="ECO:0007669"/>
    <property type="project" value="InterPro"/>
</dbReference>
<dbReference type="SMART" id="SM00091">
    <property type="entry name" value="PAS"/>
    <property type="match status" value="1"/>
</dbReference>
<dbReference type="PROSITE" id="PS50887">
    <property type="entry name" value="GGDEF"/>
    <property type="match status" value="1"/>
</dbReference>
<evidence type="ECO:0000313" key="4">
    <source>
        <dbReference type="EMBL" id="BBD76477.1"/>
    </source>
</evidence>
<dbReference type="InterPro" id="IPR035965">
    <property type="entry name" value="PAS-like_dom_sf"/>
</dbReference>
<dbReference type="InterPro" id="IPR029787">
    <property type="entry name" value="Nucleotide_cyclase"/>
</dbReference>
<dbReference type="Gene3D" id="3.30.450.20">
    <property type="entry name" value="PAS domain"/>
    <property type="match status" value="1"/>
</dbReference>
<dbReference type="InterPro" id="IPR000160">
    <property type="entry name" value="GGDEF_dom"/>
</dbReference>
<feature type="domain" description="PAS" evidence="1">
    <location>
        <begin position="11"/>
        <end position="81"/>
    </location>
</feature>
<dbReference type="SUPFAM" id="SSF55073">
    <property type="entry name" value="Nucleotide cyclase"/>
    <property type="match status" value="1"/>
</dbReference>
<dbReference type="Proteomes" id="UP000262004">
    <property type="component" value="Chromosome"/>
</dbReference>
<keyword evidence="5" id="KW-1185">Reference proteome</keyword>
<dbReference type="Gene3D" id="3.30.70.270">
    <property type="match status" value="1"/>
</dbReference>
<dbReference type="RefSeq" id="WP_119334314.1">
    <property type="nucleotide sequence ID" value="NZ_AP018558.1"/>
</dbReference>
<reference evidence="4 5" key="1">
    <citation type="submission" date="2018-04" db="EMBL/GenBank/DDBJ databases">
        <title>Complete genome sequence of Hydrogenophilus thermoluteolus TH-1.</title>
        <authorList>
            <person name="Arai H."/>
        </authorList>
    </citation>
    <scope>NUCLEOTIDE SEQUENCE [LARGE SCALE GENOMIC DNA]</scope>
    <source>
        <strain evidence="4 5">TH-1</strain>
    </source>
</reference>
<dbReference type="InterPro" id="IPR043128">
    <property type="entry name" value="Rev_trsase/Diguanyl_cyclase"/>
</dbReference>
<dbReference type="CDD" id="cd01949">
    <property type="entry name" value="GGDEF"/>
    <property type="match status" value="1"/>
</dbReference>
<dbReference type="PANTHER" id="PTHR33121:SF70">
    <property type="entry name" value="SIGNALING PROTEIN YKOW"/>
    <property type="match status" value="1"/>
</dbReference>
<organism evidence="4 5">
    <name type="scientific">Hydrogenophilus thermoluteolus</name>
    <name type="common">Pseudomonas hydrogenothermophila</name>
    <dbReference type="NCBI Taxonomy" id="297"/>
    <lineage>
        <taxon>Bacteria</taxon>
        <taxon>Pseudomonadati</taxon>
        <taxon>Pseudomonadota</taxon>
        <taxon>Hydrogenophilia</taxon>
        <taxon>Hydrogenophilales</taxon>
        <taxon>Hydrogenophilaceae</taxon>
        <taxon>Hydrogenophilus</taxon>
    </lineage>
</organism>
<dbReference type="EMBL" id="AP018558">
    <property type="protein sequence ID" value="BBD76477.1"/>
    <property type="molecule type" value="Genomic_DNA"/>
</dbReference>
<dbReference type="Pfam" id="PF00990">
    <property type="entry name" value="GGDEF"/>
    <property type="match status" value="1"/>
</dbReference>
<dbReference type="SUPFAM" id="SSF141868">
    <property type="entry name" value="EAL domain-like"/>
    <property type="match status" value="1"/>
</dbReference>
<dbReference type="SUPFAM" id="SSF55785">
    <property type="entry name" value="PYP-like sensor domain (PAS domain)"/>
    <property type="match status" value="1"/>
</dbReference>
<dbReference type="CDD" id="cd01948">
    <property type="entry name" value="EAL"/>
    <property type="match status" value="1"/>
</dbReference>
<evidence type="ECO:0000259" key="3">
    <source>
        <dbReference type="PROSITE" id="PS50887"/>
    </source>
</evidence>